<dbReference type="GO" id="GO:0016811">
    <property type="term" value="F:hydrolase activity, acting on carbon-nitrogen (but not peptide) bonds, in linear amides"/>
    <property type="evidence" value="ECO:0007669"/>
    <property type="project" value="InterPro"/>
</dbReference>
<evidence type="ECO:0000256" key="4">
    <source>
        <dbReference type="ARBA" id="ARBA00022833"/>
    </source>
</evidence>
<feature type="domain" description="Succinylglutamate desuccinylase/Aspartoacylase catalytic" evidence="5">
    <location>
        <begin position="76"/>
        <end position="260"/>
    </location>
</feature>
<dbReference type="GeneID" id="75108321"/>
<dbReference type="InterPro" id="IPR043795">
    <property type="entry name" value="N-alpha-Ac-DABA-like"/>
</dbReference>
<dbReference type="GO" id="GO:0046872">
    <property type="term" value="F:metal ion binding"/>
    <property type="evidence" value="ECO:0007669"/>
    <property type="project" value="UniProtKB-KW"/>
</dbReference>
<dbReference type="SUPFAM" id="SSF53187">
    <property type="entry name" value="Zn-dependent exopeptidases"/>
    <property type="match status" value="1"/>
</dbReference>
<dbReference type="RefSeq" id="WP_012698566.1">
    <property type="nucleotide sequence ID" value="NZ_CP022115.1"/>
</dbReference>
<protein>
    <submittedName>
        <fullName evidence="6">Putative deacylase</fullName>
    </submittedName>
</protein>
<dbReference type="EMBL" id="CP022115">
    <property type="protein sequence ID" value="ASJ26144.1"/>
    <property type="molecule type" value="Genomic_DNA"/>
</dbReference>
<comment type="cofactor">
    <cofactor evidence="1">
        <name>Zn(2+)</name>
        <dbReference type="ChEBI" id="CHEBI:29105"/>
    </cofactor>
</comment>
<dbReference type="CDD" id="cd06251">
    <property type="entry name" value="M14_ASTE_ASPA-like"/>
    <property type="match status" value="1"/>
</dbReference>
<dbReference type="Proteomes" id="UP000197424">
    <property type="component" value="Chromosome"/>
</dbReference>
<evidence type="ECO:0000256" key="3">
    <source>
        <dbReference type="ARBA" id="ARBA00022801"/>
    </source>
</evidence>
<dbReference type="AlphaFoldDB" id="A0A248LNX6"/>
<evidence type="ECO:0000259" key="5">
    <source>
        <dbReference type="Pfam" id="PF24827"/>
    </source>
</evidence>
<dbReference type="InterPro" id="IPR055438">
    <property type="entry name" value="AstE_AspA_cat"/>
</dbReference>
<dbReference type="PANTHER" id="PTHR37326:SF1">
    <property type="entry name" value="BLL3975 PROTEIN"/>
    <property type="match status" value="1"/>
</dbReference>
<evidence type="ECO:0000313" key="7">
    <source>
        <dbReference type="Proteomes" id="UP000197424"/>
    </source>
</evidence>
<sequence>MKKTLIATAVGMTLCVPALAATEFTGDKIDGVPVISKLDVSDLAAGKTHRFFFKGSENGIGETFYVPVVVAKGAKDGKKLVLNSGNHGDEVNGVRVVQKVMAGIDPQKLTGTVIGVTGSNPNAINRITREWEGYNDGGFSQNFNRLFPGKADGTAQEQHAYRMWNNLWKGNADVLIDMHTQSTGTTFPFFIYADYRNPVVVRMAELFPADQIKKDPGEKGSTETEFVSAGIPAMTVELGNPRAFDPDMVSRGVEGTRNVMIDFGMISGKIGRTTKTQKTYFGNDMANVRATQGGYAEVLVKLGDDVKKGQKVAVQLNRFGDVVKEYTAPVDGKVLSTGSDAVREARGLLVRILTRNPDPKCDKGC</sequence>
<organism evidence="6 7">
    <name type="scientific">Laribacter hongkongensis</name>
    <dbReference type="NCBI Taxonomy" id="168471"/>
    <lineage>
        <taxon>Bacteria</taxon>
        <taxon>Pseudomonadati</taxon>
        <taxon>Pseudomonadota</taxon>
        <taxon>Betaproteobacteria</taxon>
        <taxon>Neisseriales</taxon>
        <taxon>Aquaspirillaceae</taxon>
        <taxon>Laribacter</taxon>
    </lineage>
</organism>
<dbReference type="Gene3D" id="3.40.630.10">
    <property type="entry name" value="Zn peptidases"/>
    <property type="match status" value="1"/>
</dbReference>
<keyword evidence="3" id="KW-0378">Hydrolase</keyword>
<dbReference type="OrthoDB" id="9782876at2"/>
<dbReference type="OMA" id="VGMGRYT"/>
<accession>A0A248LNX6</accession>
<dbReference type="InterPro" id="IPR053138">
    <property type="entry name" value="N-alpha-Ac-DABA_deacetylase"/>
</dbReference>
<gene>
    <name evidence="6" type="ORF">LHGZ1_3313</name>
</gene>
<dbReference type="Pfam" id="PF24827">
    <property type="entry name" value="AstE_AspA_cat"/>
    <property type="match status" value="1"/>
</dbReference>
<evidence type="ECO:0000256" key="1">
    <source>
        <dbReference type="ARBA" id="ARBA00001947"/>
    </source>
</evidence>
<evidence type="ECO:0000313" key="6">
    <source>
        <dbReference type="EMBL" id="ASJ26144.1"/>
    </source>
</evidence>
<name>A0A248LNX6_9NEIS</name>
<proteinExistence type="predicted"/>
<keyword evidence="4" id="KW-0862">Zinc</keyword>
<evidence type="ECO:0000256" key="2">
    <source>
        <dbReference type="ARBA" id="ARBA00022723"/>
    </source>
</evidence>
<dbReference type="PIRSF" id="PIRSF039012">
    <property type="entry name" value="ASP"/>
    <property type="match status" value="1"/>
</dbReference>
<dbReference type="PANTHER" id="PTHR37326">
    <property type="entry name" value="BLL3975 PROTEIN"/>
    <property type="match status" value="1"/>
</dbReference>
<keyword evidence="2" id="KW-0479">Metal-binding</keyword>
<dbReference type="GO" id="GO:0016788">
    <property type="term" value="F:hydrolase activity, acting on ester bonds"/>
    <property type="evidence" value="ECO:0007669"/>
    <property type="project" value="InterPro"/>
</dbReference>
<reference evidence="7" key="1">
    <citation type="submission" date="2017-06" db="EMBL/GenBank/DDBJ databases">
        <title>Whole genome sequence of Laribacter hongkongensis LHGZ1.</title>
        <authorList>
            <person name="Chen D."/>
            <person name="Wu H."/>
            <person name="Chen J."/>
        </authorList>
    </citation>
    <scope>NUCLEOTIDE SEQUENCE [LARGE SCALE GENOMIC DNA]</scope>
    <source>
        <strain evidence="7">LHGZ1</strain>
    </source>
</reference>